<dbReference type="EC" id="3.5.1.44" evidence="3"/>
<keyword evidence="1 3" id="KW-0145">Chemotaxis</keyword>
<name>A0ABS1X569_9GAMM</name>
<dbReference type="Proteomes" id="UP000661077">
    <property type="component" value="Unassembled WGS sequence"/>
</dbReference>
<dbReference type="Gene3D" id="3.30.1330.200">
    <property type="match status" value="1"/>
</dbReference>
<dbReference type="EMBL" id="JAEVLS010000008">
    <property type="protein sequence ID" value="MBM0108367.1"/>
    <property type="molecule type" value="Genomic_DNA"/>
</dbReference>
<comment type="function">
    <text evidence="3">Probably deamidates glutamine residues to glutamate on methyl-accepting chemotaxis receptors (MCPs), playing an important role in chemotaxis.</text>
</comment>
<evidence type="ECO:0000313" key="5">
    <source>
        <dbReference type="Proteomes" id="UP000661077"/>
    </source>
</evidence>
<evidence type="ECO:0000256" key="1">
    <source>
        <dbReference type="ARBA" id="ARBA00022500"/>
    </source>
</evidence>
<reference evidence="4 5" key="1">
    <citation type="journal article" date="2021" name="Int. J. Syst. Evol. Microbiol.">
        <title>Steroidobacter gossypii sp. nov., isolated from soil of cotton cropping field.</title>
        <authorList>
            <person name="Huang R."/>
            <person name="Yang S."/>
            <person name="Zhen C."/>
            <person name="Liu W."/>
        </authorList>
    </citation>
    <scope>NUCLEOTIDE SEQUENCE [LARGE SCALE GENOMIC DNA]</scope>
    <source>
        <strain evidence="4 5">S1-65</strain>
    </source>
</reference>
<proteinExistence type="inferred from homology"/>
<dbReference type="InterPro" id="IPR038592">
    <property type="entry name" value="CheD-like_sf"/>
</dbReference>
<evidence type="ECO:0000256" key="2">
    <source>
        <dbReference type="ARBA" id="ARBA00022801"/>
    </source>
</evidence>
<dbReference type="CDD" id="cd16352">
    <property type="entry name" value="CheD"/>
    <property type="match status" value="1"/>
</dbReference>
<dbReference type="Pfam" id="PF03975">
    <property type="entry name" value="CheD"/>
    <property type="match status" value="1"/>
</dbReference>
<gene>
    <name evidence="3" type="primary">cheD</name>
    <name evidence="4" type="ORF">JM946_26850</name>
</gene>
<dbReference type="HAMAP" id="MF_01440">
    <property type="entry name" value="CheD"/>
    <property type="match status" value="1"/>
</dbReference>
<comment type="similarity">
    <text evidence="3">Belongs to the CheD family.</text>
</comment>
<protein>
    <recommendedName>
        <fullName evidence="3">Probable chemoreceptor glutamine deamidase CheD</fullName>
        <ecNumber evidence="3">3.5.1.44</ecNumber>
    </recommendedName>
</protein>
<sequence>MDKSPLARPLPGFENIRRYTNSQGQVIAKLLPGDFYVTTYDEVLDTVLGSCVSACIRNPKLGIGGMNHFMLPRPSGNGHDTWETGAAGRATRYGSASMEQLINRILKAGGTRADLEVKIFGGGRVLRTLTDVGDHNVTFVREFLRNEGLRVTSEDVGDTCPRHVQYFPLTGRVRVRHLNSSRDIASHEQQYLKGLEKTPVAGEIDLF</sequence>
<dbReference type="PANTHER" id="PTHR35147">
    <property type="entry name" value="CHEMORECEPTOR GLUTAMINE DEAMIDASE CHED-RELATED"/>
    <property type="match status" value="1"/>
</dbReference>
<accession>A0ABS1X569</accession>
<organism evidence="4 5">
    <name type="scientific">Steroidobacter gossypii</name>
    <dbReference type="NCBI Taxonomy" id="2805490"/>
    <lineage>
        <taxon>Bacteria</taxon>
        <taxon>Pseudomonadati</taxon>
        <taxon>Pseudomonadota</taxon>
        <taxon>Gammaproteobacteria</taxon>
        <taxon>Steroidobacterales</taxon>
        <taxon>Steroidobacteraceae</taxon>
        <taxon>Steroidobacter</taxon>
    </lineage>
</organism>
<dbReference type="PANTHER" id="PTHR35147:SF2">
    <property type="entry name" value="CHEMORECEPTOR GLUTAMINE DEAMIDASE CHED-RELATED"/>
    <property type="match status" value="1"/>
</dbReference>
<keyword evidence="2 3" id="KW-0378">Hydrolase</keyword>
<comment type="caution">
    <text evidence="4">The sequence shown here is derived from an EMBL/GenBank/DDBJ whole genome shotgun (WGS) entry which is preliminary data.</text>
</comment>
<dbReference type="InterPro" id="IPR011324">
    <property type="entry name" value="Cytotoxic_necrot_fac-like_cat"/>
</dbReference>
<evidence type="ECO:0000256" key="3">
    <source>
        <dbReference type="HAMAP-Rule" id="MF_01440"/>
    </source>
</evidence>
<keyword evidence="5" id="KW-1185">Reference proteome</keyword>
<dbReference type="SUPFAM" id="SSF64438">
    <property type="entry name" value="CNF1/YfiH-like putative cysteine hydrolases"/>
    <property type="match status" value="1"/>
</dbReference>
<comment type="catalytic activity">
    <reaction evidence="3">
        <text>L-glutaminyl-[protein] + H2O = L-glutamyl-[protein] + NH4(+)</text>
        <dbReference type="Rhea" id="RHEA:16441"/>
        <dbReference type="Rhea" id="RHEA-COMP:10207"/>
        <dbReference type="Rhea" id="RHEA-COMP:10208"/>
        <dbReference type="ChEBI" id="CHEBI:15377"/>
        <dbReference type="ChEBI" id="CHEBI:28938"/>
        <dbReference type="ChEBI" id="CHEBI:29973"/>
        <dbReference type="ChEBI" id="CHEBI:30011"/>
        <dbReference type="EC" id="3.5.1.44"/>
    </reaction>
</comment>
<evidence type="ECO:0000313" key="4">
    <source>
        <dbReference type="EMBL" id="MBM0108367.1"/>
    </source>
</evidence>
<dbReference type="RefSeq" id="WP_203170535.1">
    <property type="nucleotide sequence ID" value="NZ_JAEVLS010000008.1"/>
</dbReference>
<dbReference type="InterPro" id="IPR005659">
    <property type="entry name" value="Chemorcpt_Glu_NH3ase_CheD"/>
</dbReference>